<name>A0A1H7FCH5_STRJI</name>
<gene>
    <name evidence="1" type="ORF">SAMN05414137_101193</name>
</gene>
<proteinExistence type="predicted"/>
<dbReference type="Proteomes" id="UP000183015">
    <property type="component" value="Unassembled WGS sequence"/>
</dbReference>
<dbReference type="AlphaFoldDB" id="A0A1H7FCH5"/>
<dbReference type="EMBL" id="FOAZ01000001">
    <property type="protein sequence ID" value="SEK23688.1"/>
    <property type="molecule type" value="Genomic_DNA"/>
</dbReference>
<dbReference type="RefSeq" id="WP_042442086.1">
    <property type="nucleotide sequence ID" value="NZ_BBPN01000002.1"/>
</dbReference>
<evidence type="ECO:0000313" key="1">
    <source>
        <dbReference type="EMBL" id="SEK23688.1"/>
    </source>
</evidence>
<evidence type="ECO:0000313" key="2">
    <source>
        <dbReference type="Proteomes" id="UP000183015"/>
    </source>
</evidence>
<organism evidence="1 2">
    <name type="scientific">Streptacidiphilus jiangxiensis</name>
    <dbReference type="NCBI Taxonomy" id="235985"/>
    <lineage>
        <taxon>Bacteria</taxon>
        <taxon>Bacillati</taxon>
        <taxon>Actinomycetota</taxon>
        <taxon>Actinomycetes</taxon>
        <taxon>Kitasatosporales</taxon>
        <taxon>Streptomycetaceae</taxon>
        <taxon>Streptacidiphilus</taxon>
    </lineage>
</organism>
<accession>A0A1H7FCH5</accession>
<keyword evidence="2" id="KW-1185">Reference proteome</keyword>
<dbReference type="STRING" id="235985.SAMN05414137_101193"/>
<sequence>MRSALPGSEYTLQAARRPRPAARRVRAFGAPGALPNVLSGLSELLLVDVPTRIGEPSRTRGPLGW</sequence>
<protein>
    <submittedName>
        <fullName evidence="1">Uncharacterized protein</fullName>
    </submittedName>
</protein>
<reference evidence="2" key="1">
    <citation type="submission" date="2016-10" db="EMBL/GenBank/DDBJ databases">
        <authorList>
            <person name="Varghese N."/>
        </authorList>
    </citation>
    <scope>NUCLEOTIDE SEQUENCE [LARGE SCALE GENOMIC DNA]</scope>
    <source>
        <strain evidence="2">DSM 45096 / BCRC 16803 / CGMCC 4.1857 / CIP 109030 / JCM 12277 / KCTC 19219 / NBRC 100920 / 33214</strain>
    </source>
</reference>